<sequence length="165" mass="18978">MRRLKPQKKLICNWPYNILYEIRRFTESQRNPLTDPLVLWLNGGPGCSSLGGLLSELGPYWINPDGATFTENAFSWNKFANVLFLESPRNVGFSYQNMSENQESKYNDELTARDNFLAVMDFLTVYPEYINRDFYVSGESYGGVYVPTLVSLMIDEIQDPIHDAP</sequence>
<evidence type="ECO:0000313" key="3">
    <source>
        <dbReference type="EMBL" id="VDK21960.1"/>
    </source>
</evidence>
<dbReference type="GO" id="GO:0006508">
    <property type="term" value="P:proteolysis"/>
    <property type="evidence" value="ECO:0007669"/>
    <property type="project" value="UniProtKB-KW"/>
</dbReference>
<dbReference type="InterPro" id="IPR018202">
    <property type="entry name" value="Ser_caboxypep_ser_AS"/>
</dbReference>
<dbReference type="AlphaFoldDB" id="A0A0M3J866"/>
<proteinExistence type="inferred from homology"/>
<dbReference type="Proteomes" id="UP000267096">
    <property type="component" value="Unassembled WGS sequence"/>
</dbReference>
<dbReference type="PROSITE" id="PS00131">
    <property type="entry name" value="CARBOXYPEPT_SER_SER"/>
    <property type="match status" value="1"/>
</dbReference>
<dbReference type="SUPFAM" id="SSF53474">
    <property type="entry name" value="alpha/beta-Hydrolases"/>
    <property type="match status" value="1"/>
</dbReference>
<evidence type="ECO:0000256" key="2">
    <source>
        <dbReference type="RuleBase" id="RU361156"/>
    </source>
</evidence>
<keyword evidence="2" id="KW-0645">Protease</keyword>
<dbReference type="InterPro" id="IPR001563">
    <property type="entry name" value="Peptidase_S10"/>
</dbReference>
<reference evidence="3 4" key="2">
    <citation type="submission" date="2018-11" db="EMBL/GenBank/DDBJ databases">
        <authorList>
            <consortium name="Pathogen Informatics"/>
        </authorList>
    </citation>
    <scope>NUCLEOTIDE SEQUENCE [LARGE SCALE GENOMIC DNA]</scope>
</reference>
<organism evidence="5">
    <name type="scientific">Anisakis simplex</name>
    <name type="common">Herring worm</name>
    <dbReference type="NCBI Taxonomy" id="6269"/>
    <lineage>
        <taxon>Eukaryota</taxon>
        <taxon>Metazoa</taxon>
        <taxon>Ecdysozoa</taxon>
        <taxon>Nematoda</taxon>
        <taxon>Chromadorea</taxon>
        <taxon>Rhabditida</taxon>
        <taxon>Spirurina</taxon>
        <taxon>Ascaridomorpha</taxon>
        <taxon>Ascaridoidea</taxon>
        <taxon>Anisakidae</taxon>
        <taxon>Anisakis</taxon>
        <taxon>Anisakis simplex complex</taxon>
    </lineage>
</organism>
<dbReference type="InterPro" id="IPR029058">
    <property type="entry name" value="AB_hydrolase_fold"/>
</dbReference>
<name>A0A0M3J866_ANISI</name>
<protein>
    <recommendedName>
        <fullName evidence="2">Carboxypeptidase</fullName>
        <ecNumber evidence="2">3.4.16.-</ecNumber>
    </recommendedName>
</protein>
<gene>
    <name evidence="3" type="ORF">ASIM_LOCUS3599</name>
</gene>
<keyword evidence="2" id="KW-0378">Hydrolase</keyword>
<dbReference type="EC" id="3.4.16.-" evidence="2"/>
<dbReference type="Pfam" id="PF00450">
    <property type="entry name" value="Peptidase_S10"/>
    <property type="match status" value="1"/>
</dbReference>
<comment type="similarity">
    <text evidence="1 2">Belongs to the peptidase S10 family.</text>
</comment>
<evidence type="ECO:0000256" key="1">
    <source>
        <dbReference type="ARBA" id="ARBA00009431"/>
    </source>
</evidence>
<dbReference type="PRINTS" id="PR00724">
    <property type="entry name" value="CRBOXYPTASEC"/>
</dbReference>
<accession>A0A0M3J866</accession>
<dbReference type="GO" id="GO:0004185">
    <property type="term" value="F:serine-type carboxypeptidase activity"/>
    <property type="evidence" value="ECO:0007669"/>
    <property type="project" value="UniProtKB-UniRule"/>
</dbReference>
<dbReference type="Gene3D" id="3.40.50.1820">
    <property type="entry name" value="alpha/beta hydrolase"/>
    <property type="match status" value="1"/>
</dbReference>
<dbReference type="OrthoDB" id="735686at2759"/>
<dbReference type="WBParaSite" id="ASIM_0000376701-mRNA-1">
    <property type="protein sequence ID" value="ASIM_0000376701-mRNA-1"/>
    <property type="gene ID" value="ASIM_0000376701"/>
</dbReference>
<keyword evidence="4" id="KW-1185">Reference proteome</keyword>
<dbReference type="PANTHER" id="PTHR11802">
    <property type="entry name" value="SERINE PROTEASE FAMILY S10 SERINE CARBOXYPEPTIDASE"/>
    <property type="match status" value="1"/>
</dbReference>
<keyword evidence="2" id="KW-0121">Carboxypeptidase</keyword>
<evidence type="ECO:0000313" key="4">
    <source>
        <dbReference type="Proteomes" id="UP000267096"/>
    </source>
</evidence>
<dbReference type="EMBL" id="UYRR01005699">
    <property type="protein sequence ID" value="VDK21960.1"/>
    <property type="molecule type" value="Genomic_DNA"/>
</dbReference>
<dbReference type="PANTHER" id="PTHR11802:SF480">
    <property type="entry name" value="CARBOXYPEPTIDASE"/>
    <property type="match status" value="1"/>
</dbReference>
<reference evidence="5" key="1">
    <citation type="submission" date="2017-02" db="UniProtKB">
        <authorList>
            <consortium name="WormBaseParasite"/>
        </authorList>
    </citation>
    <scope>IDENTIFICATION</scope>
</reference>
<evidence type="ECO:0000313" key="5">
    <source>
        <dbReference type="WBParaSite" id="ASIM_0000376701-mRNA-1"/>
    </source>
</evidence>